<evidence type="ECO:0000256" key="1">
    <source>
        <dbReference type="ARBA" id="ARBA00009981"/>
    </source>
</evidence>
<dbReference type="KEGG" id="dfs:HGD76_09855"/>
<accession>A0A6H2C0D4</accession>
<evidence type="ECO:0000256" key="2">
    <source>
        <dbReference type="RuleBase" id="RU362080"/>
    </source>
</evidence>
<protein>
    <recommendedName>
        <fullName evidence="2">Antitoxin</fullName>
    </recommendedName>
</protein>
<reference evidence="3 4" key="2">
    <citation type="submission" date="2020-04" db="EMBL/GenBank/DDBJ databases">
        <authorList>
            <person name="Fomenkov A."/>
            <person name="Anton B.P."/>
            <person name="Roberts R.J."/>
        </authorList>
    </citation>
    <scope>NUCLEOTIDE SEQUENCE [LARGE SCALE GENOMIC DNA]</scope>
    <source>
        <strain evidence="3 4">CCAP 1403/13f</strain>
    </source>
</reference>
<comment type="function">
    <text evidence="2">Antitoxin component of a type II toxin-antitoxin (TA) system.</text>
</comment>
<dbReference type="InterPro" id="IPR036165">
    <property type="entry name" value="YefM-like_sf"/>
</dbReference>
<comment type="similarity">
    <text evidence="1 2">Belongs to the phD/YefM antitoxin family.</text>
</comment>
<dbReference type="EMBL" id="CP051206">
    <property type="protein sequence ID" value="QJB44429.1"/>
    <property type="molecule type" value="Genomic_DNA"/>
</dbReference>
<dbReference type="InterPro" id="IPR006442">
    <property type="entry name" value="Antitoxin_Phd/YefM"/>
</dbReference>
<sequence>MSNQTNLTDARNNLAEICAQVVADREVMIITQPDGENVALIAAEELESLLETTIGFSLRT</sequence>
<dbReference type="Pfam" id="PF02604">
    <property type="entry name" value="PhdYeFM_antitox"/>
    <property type="match status" value="1"/>
</dbReference>
<gene>
    <name evidence="3" type="ORF">HGD76_09855</name>
</gene>
<evidence type="ECO:0000313" key="4">
    <source>
        <dbReference type="Proteomes" id="UP000502433"/>
    </source>
</evidence>
<evidence type="ECO:0000313" key="3">
    <source>
        <dbReference type="EMBL" id="QJB44429.1"/>
    </source>
</evidence>
<dbReference type="Proteomes" id="UP000502433">
    <property type="component" value="Chromosome"/>
</dbReference>
<dbReference type="AlphaFoldDB" id="A0A6H2C0D4"/>
<dbReference type="NCBIfam" id="TIGR01552">
    <property type="entry name" value="phd_fam"/>
    <property type="match status" value="1"/>
</dbReference>
<dbReference type="SUPFAM" id="SSF143120">
    <property type="entry name" value="YefM-like"/>
    <property type="match status" value="1"/>
</dbReference>
<organism evidence="3 4">
    <name type="scientific">Dolichospermum flos-aquae CCAP 1403/13F</name>
    <dbReference type="NCBI Taxonomy" id="315271"/>
    <lineage>
        <taxon>Bacteria</taxon>
        <taxon>Bacillati</taxon>
        <taxon>Cyanobacteriota</taxon>
        <taxon>Cyanophyceae</taxon>
        <taxon>Nostocales</taxon>
        <taxon>Aphanizomenonaceae</taxon>
        <taxon>Dolichospermum</taxon>
    </lineage>
</organism>
<name>A0A6H2C0D4_DOLFA</name>
<reference evidence="3 4" key="1">
    <citation type="submission" date="2020-04" db="EMBL/GenBank/DDBJ databases">
        <title>Genome-Wide Identification of 5-Methylcytosine Sites in Bacterial Genomes By High-Throughput Sequencing of MspJI Restriction Fragments.</title>
        <authorList>
            <person name="Wu V."/>
        </authorList>
    </citation>
    <scope>NUCLEOTIDE SEQUENCE [LARGE SCALE GENOMIC DNA]</scope>
    <source>
        <strain evidence="3 4">CCAP 1403/13f</strain>
    </source>
</reference>
<dbReference type="Gene3D" id="3.40.1620.10">
    <property type="entry name" value="YefM-like domain"/>
    <property type="match status" value="1"/>
</dbReference>
<dbReference type="RefSeq" id="WP_168632476.1">
    <property type="nucleotide sequence ID" value="NZ_CP051206.1"/>
</dbReference>
<proteinExistence type="inferred from homology"/>